<organism evidence="1">
    <name type="scientific">marine sediment metagenome</name>
    <dbReference type="NCBI Taxonomy" id="412755"/>
    <lineage>
        <taxon>unclassified sequences</taxon>
        <taxon>metagenomes</taxon>
        <taxon>ecological metagenomes</taxon>
    </lineage>
</organism>
<name>X1BK98_9ZZZZ</name>
<comment type="caution">
    <text evidence="1">The sequence shown here is derived from an EMBL/GenBank/DDBJ whole genome shotgun (WGS) entry which is preliminary data.</text>
</comment>
<sequence>EVIKLIEKSSSSIYTSANLKAWLRKCDDWVEALPAYAAYQIVPSESGYRILAWVQRSILEDMYRRHADDWALNVEEVMALEHVDIARRFLVNAMNLRAEAIRLSQRRNISEGEAARQIVRKKGWGYETAVLSAIVEETYNRLCLEVAEVSGKESVDRAQALEKVISRTPGKKNIFRPLLNKPRSSFTKSAERIVRENKLEERREKLVPLSLKRCRALPCVHVLTTLGPGETEINIQNWLEESMALFNVCRAYGLEEKVKKRVAHYRRILVSAGE</sequence>
<feature type="non-terminal residue" evidence="1">
    <location>
        <position position="1"/>
    </location>
</feature>
<dbReference type="AlphaFoldDB" id="X1BK98"/>
<evidence type="ECO:0000313" key="1">
    <source>
        <dbReference type="EMBL" id="GAG96344.1"/>
    </source>
</evidence>
<protein>
    <submittedName>
        <fullName evidence="1">Uncharacterized protein</fullName>
    </submittedName>
</protein>
<gene>
    <name evidence="1" type="ORF">S01H4_49060</name>
</gene>
<dbReference type="EMBL" id="BART01027707">
    <property type="protein sequence ID" value="GAG96344.1"/>
    <property type="molecule type" value="Genomic_DNA"/>
</dbReference>
<accession>X1BK98</accession>
<proteinExistence type="predicted"/>
<feature type="non-terminal residue" evidence="1">
    <location>
        <position position="274"/>
    </location>
</feature>
<reference evidence="1" key="1">
    <citation type="journal article" date="2014" name="Front. Microbiol.">
        <title>High frequency of phylogenetically diverse reductive dehalogenase-homologous genes in deep subseafloor sedimentary metagenomes.</title>
        <authorList>
            <person name="Kawai M."/>
            <person name="Futagami T."/>
            <person name="Toyoda A."/>
            <person name="Takaki Y."/>
            <person name="Nishi S."/>
            <person name="Hori S."/>
            <person name="Arai W."/>
            <person name="Tsubouchi T."/>
            <person name="Morono Y."/>
            <person name="Uchiyama I."/>
            <person name="Ito T."/>
            <person name="Fujiyama A."/>
            <person name="Inagaki F."/>
            <person name="Takami H."/>
        </authorList>
    </citation>
    <scope>NUCLEOTIDE SEQUENCE</scope>
    <source>
        <strain evidence="1">Expedition CK06-06</strain>
    </source>
</reference>